<dbReference type="PANTHER" id="PTHR43099">
    <property type="entry name" value="UPF0053 PROTEIN YRKA"/>
    <property type="match status" value="1"/>
</dbReference>
<evidence type="ECO:0000256" key="3">
    <source>
        <dbReference type="ARBA" id="ARBA00022475"/>
    </source>
</evidence>
<feature type="domain" description="CNNM transmembrane" evidence="14">
    <location>
        <begin position="1"/>
        <end position="203"/>
    </location>
</feature>
<feature type="region of interest" description="Disordered" evidence="11">
    <location>
        <begin position="422"/>
        <end position="470"/>
    </location>
</feature>
<feature type="transmembrane region" description="Helical" evidence="12">
    <location>
        <begin position="6"/>
        <end position="31"/>
    </location>
</feature>
<evidence type="ECO:0000256" key="2">
    <source>
        <dbReference type="ARBA" id="ARBA00006337"/>
    </source>
</evidence>
<organism evidence="15 16">
    <name type="scientific">Microlunatus capsulatus</name>
    <dbReference type="NCBI Taxonomy" id="99117"/>
    <lineage>
        <taxon>Bacteria</taxon>
        <taxon>Bacillati</taxon>
        <taxon>Actinomycetota</taxon>
        <taxon>Actinomycetes</taxon>
        <taxon>Propionibacteriales</taxon>
        <taxon>Propionibacteriaceae</taxon>
        <taxon>Microlunatus</taxon>
    </lineage>
</organism>
<evidence type="ECO:0000256" key="10">
    <source>
        <dbReference type="PROSITE-ProRule" id="PRU01193"/>
    </source>
</evidence>
<dbReference type="InterPro" id="IPR051676">
    <property type="entry name" value="UPF0053_domain"/>
</dbReference>
<keyword evidence="8 10" id="KW-0472">Membrane</keyword>
<feature type="domain" description="CBS" evidence="13">
    <location>
        <begin position="285"/>
        <end position="344"/>
    </location>
</feature>
<dbReference type="InterPro" id="IPR000644">
    <property type="entry name" value="CBS_dom"/>
</dbReference>
<dbReference type="Pfam" id="PF00571">
    <property type="entry name" value="CBS"/>
    <property type="match status" value="2"/>
</dbReference>
<comment type="caution">
    <text evidence="15">The sequence shown here is derived from an EMBL/GenBank/DDBJ whole genome shotgun (WGS) entry which is preliminary data.</text>
</comment>
<dbReference type="InterPro" id="IPR044751">
    <property type="entry name" value="Ion_transp-like_CBS"/>
</dbReference>
<evidence type="ECO:0000256" key="1">
    <source>
        <dbReference type="ARBA" id="ARBA00004651"/>
    </source>
</evidence>
<comment type="subcellular location">
    <subcellularLocation>
        <location evidence="1">Cell membrane</location>
        <topology evidence="1">Multi-pass membrane protein</topology>
    </subcellularLocation>
</comment>
<dbReference type="PROSITE" id="PS51371">
    <property type="entry name" value="CBS"/>
    <property type="match status" value="2"/>
</dbReference>
<keyword evidence="7 9" id="KW-0129">CBS domain</keyword>
<dbReference type="SUPFAM" id="SSF54631">
    <property type="entry name" value="CBS-domain pair"/>
    <property type="match status" value="1"/>
</dbReference>
<evidence type="ECO:0000256" key="9">
    <source>
        <dbReference type="PROSITE-ProRule" id="PRU00703"/>
    </source>
</evidence>
<dbReference type="Gene3D" id="3.10.580.10">
    <property type="entry name" value="CBS-domain"/>
    <property type="match status" value="1"/>
</dbReference>
<evidence type="ECO:0000256" key="5">
    <source>
        <dbReference type="ARBA" id="ARBA00022737"/>
    </source>
</evidence>
<dbReference type="CDD" id="cd04590">
    <property type="entry name" value="CBS_pair_CorC_HlyC_assoc"/>
    <property type="match status" value="1"/>
</dbReference>
<feature type="transmembrane region" description="Helical" evidence="12">
    <location>
        <begin position="94"/>
        <end position="119"/>
    </location>
</feature>
<evidence type="ECO:0000256" key="11">
    <source>
        <dbReference type="SAM" id="MobiDB-lite"/>
    </source>
</evidence>
<keyword evidence="5" id="KW-0677">Repeat</keyword>
<keyword evidence="16" id="KW-1185">Reference proteome</keyword>
<name>A0ABS4Z7K1_9ACTN</name>
<dbReference type="Proteomes" id="UP000758168">
    <property type="component" value="Unassembled WGS sequence"/>
</dbReference>
<keyword evidence="3" id="KW-1003">Cell membrane</keyword>
<evidence type="ECO:0000256" key="4">
    <source>
        <dbReference type="ARBA" id="ARBA00022692"/>
    </source>
</evidence>
<evidence type="ECO:0000259" key="13">
    <source>
        <dbReference type="PROSITE" id="PS51371"/>
    </source>
</evidence>
<accession>A0ABS4Z7K1</accession>
<keyword evidence="4 10" id="KW-0812">Transmembrane</keyword>
<dbReference type="PROSITE" id="PS51846">
    <property type="entry name" value="CNNM"/>
    <property type="match status" value="1"/>
</dbReference>
<protein>
    <submittedName>
        <fullName evidence="15">CBS domain containing-hemolysin-like protein</fullName>
    </submittedName>
</protein>
<gene>
    <name evidence="15" type="ORF">JOF54_001627</name>
</gene>
<evidence type="ECO:0000259" key="14">
    <source>
        <dbReference type="PROSITE" id="PS51846"/>
    </source>
</evidence>
<proteinExistence type="inferred from homology"/>
<reference evidence="15 16" key="1">
    <citation type="submission" date="2021-03" db="EMBL/GenBank/DDBJ databases">
        <title>Sequencing the genomes of 1000 actinobacteria strains.</title>
        <authorList>
            <person name="Klenk H.-P."/>
        </authorList>
    </citation>
    <scope>NUCLEOTIDE SEQUENCE [LARGE SCALE GENOMIC DNA]</scope>
    <source>
        <strain evidence="15 16">DSM 12936</strain>
    </source>
</reference>
<dbReference type="RefSeq" id="WP_210054611.1">
    <property type="nucleotide sequence ID" value="NZ_BAAAMH010000025.1"/>
</dbReference>
<sequence>MLLDWLMVAVGLVLTVGTGLFVASEFALVNLDRFELEARERDGEAGLATTINALRITSTHLSGAQLGITLTTLLTGFTFEPAVSRLLEGPLTGLGLPAGAVPVVGTVVGLVLATLFSMVVGELVPKNFALALPLRTARLVLPFQTLFTAVFRPLIMLFNGTANALVRALGVEPKEELSGARSAEELSSLVRRSATEGLLDADHATLLGRTLRFADRTASEVMTPRVRMTKVGRADTAEEIVQLSRRSGMSRFPVVGVDADDVVGVVHVKQAFAVPVHERTRVAAATLAVEPVRVPESMNVDTLLGVLRRGGLQMAIVADEYGGTAGLVTLEDLVEELVGELEDEHDRRRATLERDGDVVTFDAGLRPDELLEDTGIRVPDDREYETVGGFVTDELDRLPAEGDEVALDAGTLRVERVDGARVDRLSFTPTPTPAPADDPDEADEDGDPADGRRARAGATAVGSDEEARHG</sequence>
<evidence type="ECO:0000256" key="8">
    <source>
        <dbReference type="ARBA" id="ARBA00023136"/>
    </source>
</evidence>
<dbReference type="Pfam" id="PF03471">
    <property type="entry name" value="CorC_HlyC"/>
    <property type="match status" value="1"/>
</dbReference>
<evidence type="ECO:0000256" key="7">
    <source>
        <dbReference type="ARBA" id="ARBA00023122"/>
    </source>
</evidence>
<dbReference type="Pfam" id="PF01595">
    <property type="entry name" value="CNNM"/>
    <property type="match status" value="1"/>
</dbReference>
<dbReference type="PANTHER" id="PTHR43099:SF6">
    <property type="entry name" value="UPF0053 PROTEIN RV1842C"/>
    <property type="match status" value="1"/>
</dbReference>
<dbReference type="InterPro" id="IPR036318">
    <property type="entry name" value="FAD-bd_PCMH-like_sf"/>
</dbReference>
<dbReference type="InterPro" id="IPR016169">
    <property type="entry name" value="FAD-bd_PCMH_sub2"/>
</dbReference>
<evidence type="ECO:0000256" key="12">
    <source>
        <dbReference type="SAM" id="Phobius"/>
    </source>
</evidence>
<dbReference type="Gene3D" id="3.30.465.10">
    <property type="match status" value="1"/>
</dbReference>
<dbReference type="SMART" id="SM01091">
    <property type="entry name" value="CorC_HlyC"/>
    <property type="match status" value="1"/>
</dbReference>
<keyword evidence="6 10" id="KW-1133">Transmembrane helix</keyword>
<feature type="transmembrane region" description="Helical" evidence="12">
    <location>
        <begin position="139"/>
        <end position="158"/>
    </location>
</feature>
<dbReference type="SUPFAM" id="SSF56176">
    <property type="entry name" value="FAD-binding/transporter-associated domain-like"/>
    <property type="match status" value="1"/>
</dbReference>
<dbReference type="InterPro" id="IPR046342">
    <property type="entry name" value="CBS_dom_sf"/>
</dbReference>
<dbReference type="EMBL" id="JAGIOB010000001">
    <property type="protein sequence ID" value="MBP2416705.1"/>
    <property type="molecule type" value="Genomic_DNA"/>
</dbReference>
<feature type="domain" description="CBS" evidence="13">
    <location>
        <begin position="222"/>
        <end position="281"/>
    </location>
</feature>
<dbReference type="InterPro" id="IPR005170">
    <property type="entry name" value="Transptr-assoc_dom"/>
</dbReference>
<evidence type="ECO:0000313" key="15">
    <source>
        <dbReference type="EMBL" id="MBP2416705.1"/>
    </source>
</evidence>
<comment type="similarity">
    <text evidence="2">Belongs to the UPF0053 family.</text>
</comment>
<dbReference type="InterPro" id="IPR002550">
    <property type="entry name" value="CNNM"/>
</dbReference>
<feature type="compositionally biased region" description="Acidic residues" evidence="11">
    <location>
        <begin position="437"/>
        <end position="448"/>
    </location>
</feature>
<evidence type="ECO:0000313" key="16">
    <source>
        <dbReference type="Proteomes" id="UP000758168"/>
    </source>
</evidence>
<evidence type="ECO:0000256" key="6">
    <source>
        <dbReference type="ARBA" id="ARBA00022989"/>
    </source>
</evidence>